<evidence type="ECO:0000256" key="2">
    <source>
        <dbReference type="ARBA" id="ARBA00022840"/>
    </source>
</evidence>
<dbReference type="NCBIfam" id="TIGR01007">
    <property type="entry name" value="eps_fam"/>
    <property type="match status" value="1"/>
</dbReference>
<reference evidence="4" key="2">
    <citation type="submission" date="2021-09" db="EMBL/GenBank/DDBJ databases">
        <authorList>
            <person name="Gilroy R."/>
        </authorList>
    </citation>
    <scope>NUCLEOTIDE SEQUENCE</scope>
    <source>
        <strain evidence="4">USAMLcec4-12693</strain>
    </source>
</reference>
<dbReference type="Proteomes" id="UP000813420">
    <property type="component" value="Unassembled WGS sequence"/>
</dbReference>
<dbReference type="CDD" id="cd05387">
    <property type="entry name" value="BY-kinase"/>
    <property type="match status" value="1"/>
</dbReference>
<dbReference type="EMBL" id="DYXE01000047">
    <property type="protein sequence ID" value="HJH49580.1"/>
    <property type="molecule type" value="Genomic_DNA"/>
</dbReference>
<name>A0A9D2VWQ3_9FIRM</name>
<proteinExistence type="predicted"/>
<keyword evidence="3" id="KW-0812">Transmembrane</keyword>
<comment type="caution">
    <text evidence="4">The sequence shown here is derived from an EMBL/GenBank/DDBJ whole genome shotgun (WGS) entry which is preliminary data.</text>
</comment>
<gene>
    <name evidence="4" type="ORF">K8V39_04885</name>
</gene>
<keyword evidence="1" id="KW-0547">Nucleotide-binding</keyword>
<dbReference type="GO" id="GO:0004715">
    <property type="term" value="F:non-membrane spanning protein tyrosine kinase activity"/>
    <property type="evidence" value="ECO:0007669"/>
    <property type="project" value="UniProtKB-EC"/>
</dbReference>
<dbReference type="SUPFAM" id="SSF52540">
    <property type="entry name" value="P-loop containing nucleoside triphosphate hydrolases"/>
    <property type="match status" value="1"/>
</dbReference>
<organism evidence="4 5">
    <name type="scientific">Merdimonas faecis</name>
    <dbReference type="NCBI Taxonomy" id="1653435"/>
    <lineage>
        <taxon>Bacteria</taxon>
        <taxon>Bacillati</taxon>
        <taxon>Bacillota</taxon>
        <taxon>Clostridia</taxon>
        <taxon>Lachnospirales</taxon>
        <taxon>Lachnospiraceae</taxon>
        <taxon>Merdimonas</taxon>
    </lineage>
</organism>
<accession>A0A9D2VWQ3</accession>
<dbReference type="AlphaFoldDB" id="A0A9D2VWQ3"/>
<feature type="transmembrane region" description="Helical" evidence="3">
    <location>
        <begin position="25"/>
        <end position="45"/>
    </location>
</feature>
<dbReference type="PANTHER" id="PTHR32309:SF31">
    <property type="entry name" value="CAPSULAR EXOPOLYSACCHARIDE FAMILY"/>
    <property type="match status" value="1"/>
</dbReference>
<dbReference type="PANTHER" id="PTHR32309">
    <property type="entry name" value="TYROSINE-PROTEIN KINASE"/>
    <property type="match status" value="1"/>
</dbReference>
<dbReference type="GO" id="GO:0005886">
    <property type="term" value="C:plasma membrane"/>
    <property type="evidence" value="ECO:0007669"/>
    <property type="project" value="TreeGrafter"/>
</dbReference>
<reference evidence="4" key="1">
    <citation type="journal article" date="2021" name="PeerJ">
        <title>Extensive microbial diversity within the chicken gut microbiome revealed by metagenomics and culture.</title>
        <authorList>
            <person name="Gilroy R."/>
            <person name="Ravi A."/>
            <person name="Getino M."/>
            <person name="Pursley I."/>
            <person name="Horton D.L."/>
            <person name="Alikhan N.F."/>
            <person name="Baker D."/>
            <person name="Gharbi K."/>
            <person name="Hall N."/>
            <person name="Watson M."/>
            <person name="Adriaenssens E.M."/>
            <person name="Foster-Nyarko E."/>
            <person name="Jarju S."/>
            <person name="Secka A."/>
            <person name="Antonio M."/>
            <person name="Oren A."/>
            <person name="Chaudhuri R.R."/>
            <person name="La Ragione R."/>
            <person name="Hildebrand F."/>
            <person name="Pallen M.J."/>
        </authorList>
    </citation>
    <scope>NUCLEOTIDE SEQUENCE</scope>
    <source>
        <strain evidence="4">USAMLcec4-12693</strain>
    </source>
</reference>
<protein>
    <submittedName>
        <fullName evidence="4">Polysaccharide biosynthesis tyrosine autokinase</fullName>
        <ecNumber evidence="4">2.7.10.2</ecNumber>
    </submittedName>
</protein>
<dbReference type="Pfam" id="PF10609">
    <property type="entry name" value="ParA"/>
    <property type="match status" value="1"/>
</dbReference>
<dbReference type="InterPro" id="IPR005702">
    <property type="entry name" value="Wzc-like_C"/>
</dbReference>
<dbReference type="Gene3D" id="3.40.50.300">
    <property type="entry name" value="P-loop containing nucleotide triphosphate hydrolases"/>
    <property type="match status" value="1"/>
</dbReference>
<dbReference type="InterPro" id="IPR033756">
    <property type="entry name" value="YlxH/NBP35"/>
</dbReference>
<dbReference type="EC" id="2.7.10.2" evidence="4"/>
<dbReference type="GO" id="GO:0005524">
    <property type="term" value="F:ATP binding"/>
    <property type="evidence" value="ECO:0007669"/>
    <property type="project" value="UniProtKB-KW"/>
</dbReference>
<sequence length="479" mass="53408">MEKTTGQTLENYKIEPFTLVHDILINWWAILLGALAAAMLSYVFVGIRYVPQYTTSTTFVVSSRGTTASYSSLGSANSTTATFQKIIESTAMQDILCEKLGVDSIDADIQANIAGETNLLELTVTAASPSESFDIMEGILDNYSSISYYTVGDIVLNILEEPSIPFSPDNPMNTGSVMKKVFVAALAAFAALFGVLSFMKDTLKTEEDIQEKLDARSMGAISYEIKYKSIRELLRRKKKGLLINDPLAGFGFVESFRKFSARVEYRMEREGWKTLAVTSVSENEGKSTVAANLAISLAEKDYRVVLIDGDLKRPSQFLIFGLHPKEENELGEFLKREKKEFNLFMKTSVPRLYVVGGRNCYSSSTDILQNEVTAKFMRRCREAADYVIVDTPPTAVLGDAELWGQCADAVLFVERQNFIYAEDINTMIDKFRAQDTRILGVVMNGVQSFGRVVSSTVGRYSSRYGEYGNYGKKHKESEQ</sequence>
<dbReference type="InterPro" id="IPR050445">
    <property type="entry name" value="Bact_polysacc_biosynth/exp"/>
</dbReference>
<dbReference type="InterPro" id="IPR027417">
    <property type="entry name" value="P-loop_NTPase"/>
</dbReference>
<keyword evidence="3" id="KW-0472">Membrane</keyword>
<keyword evidence="2" id="KW-0067">ATP-binding</keyword>
<keyword evidence="4" id="KW-0808">Transferase</keyword>
<evidence type="ECO:0000313" key="5">
    <source>
        <dbReference type="Proteomes" id="UP000813420"/>
    </source>
</evidence>
<keyword evidence="3" id="KW-1133">Transmembrane helix</keyword>
<evidence type="ECO:0000256" key="1">
    <source>
        <dbReference type="ARBA" id="ARBA00022741"/>
    </source>
</evidence>
<evidence type="ECO:0000313" key="4">
    <source>
        <dbReference type="EMBL" id="HJH49580.1"/>
    </source>
</evidence>
<dbReference type="RefSeq" id="WP_277271837.1">
    <property type="nucleotide sequence ID" value="NZ_DYXE01000047.1"/>
</dbReference>
<evidence type="ECO:0000256" key="3">
    <source>
        <dbReference type="SAM" id="Phobius"/>
    </source>
</evidence>
<feature type="transmembrane region" description="Helical" evidence="3">
    <location>
        <begin position="181"/>
        <end position="199"/>
    </location>
</feature>